<dbReference type="STRING" id="278856.A0A212EIE8"/>
<dbReference type="Gene3D" id="3.30.70.1230">
    <property type="entry name" value="Nucleotide cyclase"/>
    <property type="match status" value="2"/>
</dbReference>
<dbReference type="SUPFAM" id="SSF51556">
    <property type="entry name" value="Metallo-dependent hydrolases"/>
    <property type="match status" value="1"/>
</dbReference>
<dbReference type="InterPro" id="IPR014311">
    <property type="entry name" value="Guanine_deaminase"/>
</dbReference>
<keyword evidence="10" id="KW-0067">ATP-binding</keyword>
<dbReference type="GO" id="GO:0006147">
    <property type="term" value="P:guanine catabolic process"/>
    <property type="evidence" value="ECO:0007669"/>
    <property type="project" value="UniProtKB-UniPathway"/>
</dbReference>
<dbReference type="Proteomes" id="UP000007151">
    <property type="component" value="Unassembled WGS sequence"/>
</dbReference>
<keyword evidence="11" id="KW-0456">Lyase</keyword>
<name>A0A212EIE8_DANPL</name>
<evidence type="ECO:0000256" key="4">
    <source>
        <dbReference type="ARBA" id="ARBA00012781"/>
    </source>
</evidence>
<dbReference type="UniPathway" id="UPA00603">
    <property type="reaction ID" value="UER00660"/>
</dbReference>
<dbReference type="PANTHER" id="PTHR16305:SF28">
    <property type="entry name" value="GUANYLATE CYCLASE DOMAIN-CONTAINING PROTEIN"/>
    <property type="match status" value="1"/>
</dbReference>
<evidence type="ECO:0000256" key="1">
    <source>
        <dbReference type="ARBA" id="ARBA00001947"/>
    </source>
</evidence>
<dbReference type="FunFam" id="3.30.70.1230:FF:000017">
    <property type="entry name" value="Adenylate cyclase type 10"/>
    <property type="match status" value="1"/>
</dbReference>
<dbReference type="InterPro" id="IPR029787">
    <property type="entry name" value="Nucleotide_cyclase"/>
</dbReference>
<evidence type="ECO:0000259" key="13">
    <source>
        <dbReference type="PROSITE" id="PS50125"/>
    </source>
</evidence>
<dbReference type="Gene3D" id="2.30.40.10">
    <property type="entry name" value="Urease, subunit C, domain 1"/>
    <property type="match status" value="1"/>
</dbReference>
<dbReference type="PROSITE" id="PS50125">
    <property type="entry name" value="GUANYLATE_CYCLASE_2"/>
    <property type="match status" value="2"/>
</dbReference>
<evidence type="ECO:0000256" key="2">
    <source>
        <dbReference type="ARBA" id="ARBA00004984"/>
    </source>
</evidence>
<keyword evidence="9" id="KW-0862">Zinc</keyword>
<keyword evidence="8" id="KW-0378">Hydrolase</keyword>
<proteinExistence type="inferred from homology"/>
<dbReference type="EC" id="3.5.4.3" evidence="4"/>
<organism evidence="14 15">
    <name type="scientific">Danaus plexippus plexippus</name>
    <dbReference type="NCBI Taxonomy" id="278856"/>
    <lineage>
        <taxon>Eukaryota</taxon>
        <taxon>Metazoa</taxon>
        <taxon>Ecdysozoa</taxon>
        <taxon>Arthropoda</taxon>
        <taxon>Hexapoda</taxon>
        <taxon>Insecta</taxon>
        <taxon>Pterygota</taxon>
        <taxon>Neoptera</taxon>
        <taxon>Endopterygota</taxon>
        <taxon>Lepidoptera</taxon>
        <taxon>Glossata</taxon>
        <taxon>Ditrysia</taxon>
        <taxon>Papilionoidea</taxon>
        <taxon>Nymphalidae</taxon>
        <taxon>Danainae</taxon>
        <taxon>Danaini</taxon>
        <taxon>Danaina</taxon>
        <taxon>Danaus</taxon>
        <taxon>Danaus</taxon>
    </lineage>
</organism>
<dbReference type="GO" id="GO:0035556">
    <property type="term" value="P:intracellular signal transduction"/>
    <property type="evidence" value="ECO:0007669"/>
    <property type="project" value="InterPro"/>
</dbReference>
<dbReference type="Pfam" id="PF01979">
    <property type="entry name" value="Amidohydro_1"/>
    <property type="match status" value="1"/>
</dbReference>
<dbReference type="GO" id="GO:0009190">
    <property type="term" value="P:cyclic nucleotide biosynthetic process"/>
    <property type="evidence" value="ECO:0007669"/>
    <property type="project" value="InterPro"/>
</dbReference>
<dbReference type="GO" id="GO:0005737">
    <property type="term" value="C:cytoplasm"/>
    <property type="evidence" value="ECO:0007669"/>
    <property type="project" value="TreeGrafter"/>
</dbReference>
<feature type="domain" description="Guanylate cyclase" evidence="13">
    <location>
        <begin position="406"/>
        <end position="480"/>
    </location>
</feature>
<reference evidence="14 15" key="1">
    <citation type="journal article" date="2011" name="Cell">
        <title>The monarch butterfly genome yields insights into long-distance migration.</title>
        <authorList>
            <person name="Zhan S."/>
            <person name="Merlin C."/>
            <person name="Boore J.L."/>
            <person name="Reppert S.M."/>
        </authorList>
    </citation>
    <scope>NUCLEOTIDE SEQUENCE [LARGE SCALE GENOMIC DNA]</scope>
    <source>
        <strain evidence="14">F-2</strain>
    </source>
</reference>
<accession>A0A212EIE8</accession>
<evidence type="ECO:0000313" key="15">
    <source>
        <dbReference type="Proteomes" id="UP000007151"/>
    </source>
</evidence>
<evidence type="ECO:0000256" key="6">
    <source>
        <dbReference type="ARBA" id="ARBA00022723"/>
    </source>
</evidence>
<comment type="cofactor">
    <cofactor evidence="1">
        <name>Zn(2+)</name>
        <dbReference type="ChEBI" id="CHEBI:29105"/>
    </cofactor>
</comment>
<dbReference type="InterPro" id="IPR001054">
    <property type="entry name" value="A/G_cyclase"/>
</dbReference>
<evidence type="ECO:0000256" key="10">
    <source>
        <dbReference type="ARBA" id="ARBA00022840"/>
    </source>
</evidence>
<dbReference type="KEGG" id="dpl:KGM_208170"/>
<evidence type="ECO:0000256" key="9">
    <source>
        <dbReference type="ARBA" id="ARBA00022833"/>
    </source>
</evidence>
<dbReference type="GO" id="GO:0008270">
    <property type="term" value="F:zinc ion binding"/>
    <property type="evidence" value="ECO:0007669"/>
    <property type="project" value="InterPro"/>
</dbReference>
<dbReference type="GO" id="GO:0005524">
    <property type="term" value="F:ATP binding"/>
    <property type="evidence" value="ECO:0007669"/>
    <property type="project" value="UniProtKB-KW"/>
</dbReference>
<dbReference type="Gene3D" id="3.20.20.140">
    <property type="entry name" value="Metal-dependent hydrolases"/>
    <property type="match status" value="1"/>
</dbReference>
<comment type="caution">
    <text evidence="14">The sequence shown here is derived from an EMBL/GenBank/DDBJ whole genome shotgun (WGS) entry which is preliminary data.</text>
</comment>
<keyword evidence="15" id="KW-1185">Reference proteome</keyword>
<comment type="pathway">
    <text evidence="2">Purine metabolism; guanine degradation; xanthine from guanine: step 1/1.</text>
</comment>
<evidence type="ECO:0000256" key="8">
    <source>
        <dbReference type="ARBA" id="ARBA00022801"/>
    </source>
</evidence>
<feature type="domain" description="Guanylate cyclase" evidence="13">
    <location>
        <begin position="81"/>
        <end position="217"/>
    </location>
</feature>
<evidence type="ECO:0000313" key="14">
    <source>
        <dbReference type="EMBL" id="OWR41262.1"/>
    </source>
</evidence>
<keyword evidence="7" id="KW-0547">Nucleotide-binding</keyword>
<evidence type="ECO:0000256" key="3">
    <source>
        <dbReference type="ARBA" id="ARBA00006745"/>
    </source>
</evidence>
<dbReference type="eggNOG" id="KOG3968">
    <property type="taxonomic scope" value="Eukaryota"/>
</dbReference>
<dbReference type="GO" id="GO:0008892">
    <property type="term" value="F:guanine deaminase activity"/>
    <property type="evidence" value="ECO:0007669"/>
    <property type="project" value="UniProtKB-EC"/>
</dbReference>
<dbReference type="Pfam" id="PF00211">
    <property type="entry name" value="Guanylate_cyc"/>
    <property type="match status" value="1"/>
</dbReference>
<protein>
    <recommendedName>
        <fullName evidence="5">Guanine deaminase</fullName>
        <ecNumber evidence="4">3.5.4.3</ecNumber>
    </recommendedName>
</protein>
<dbReference type="InParanoid" id="A0A212EIE8"/>
<dbReference type="SUPFAM" id="SSF52540">
    <property type="entry name" value="P-loop containing nucleoside triphosphate hydrolases"/>
    <property type="match status" value="1"/>
</dbReference>
<dbReference type="EMBL" id="AGBW02014660">
    <property type="protein sequence ID" value="OWR41262.1"/>
    <property type="molecule type" value="Genomic_DNA"/>
</dbReference>
<dbReference type="InterPro" id="IPR032466">
    <property type="entry name" value="Metal_Hydrolase"/>
</dbReference>
<comment type="catalytic activity">
    <reaction evidence="12">
        <text>guanine + H2O + H(+) = xanthine + NH4(+)</text>
        <dbReference type="Rhea" id="RHEA:14665"/>
        <dbReference type="ChEBI" id="CHEBI:15377"/>
        <dbReference type="ChEBI" id="CHEBI:15378"/>
        <dbReference type="ChEBI" id="CHEBI:16235"/>
        <dbReference type="ChEBI" id="CHEBI:17712"/>
        <dbReference type="ChEBI" id="CHEBI:28938"/>
        <dbReference type="EC" id="3.5.4.3"/>
    </reaction>
</comment>
<sequence>MSRRDSDQFTDDQEDGLPETGLEDWVEEFFIQKSLGSEQCDQDVEVKLTKKQTLILSTLVPDEILLMENFSSVNPKRFVGVLMMADVSGYTALSEKYNNSGKGGTYRLTVTLNTYLGSLCEIIYSHGGDIIKFAGDAFLALWKTDKRTFLCHTIHTAIACALIIQHSYGSYETDVKVNLKVKLAISAGNLIFSPIGSGIDMNYIIIGLPVIEAKIAESLCSSGEVKVTPTAWGHCYSRNYDHVISDDGHVSIKAILYDPREKDVSKPFVGFAAMIRQVSNKPFVTLENLPDFASDATQLDSSMTKESEILSLRNTILLAEEKNIGAEIRKFMIRPVLTQIDAHQPLEYLTEMRQVSVLFVTLKPKDCPSSQLITLVDNSYKITCEIVCKSMGCVNKIILFDKDIMILVIFGLRGFKHESEAQAALKCAYSIKKSLSALDGVLEVSIGVTTGQVYCGVVGHPLRREFTVIGAIVNKAARFMCSFRNKITCDEATFIKSKMFTDAFTLQPPTQLKGINKPGRIYEYTEEIRVKELYNIPLISPLLNRSDEMEYFESWLDDYQLKFRDFDALLLIGEPRLGKTRLLEWMIRLTKNKDFKVCHLSLTSIHSATPYLALSQIIDQIIDFEPPHTGFEKEEKIVDLLTHYSEDLCYLNDIIKVRFAYCEGVYKQNEATRNEKAKNIFKKLIMAFQKACVIFLDDIHNLDESSWEFLTIMFESMNIFTIFTVTRGKFSSLHSWLYEVFIKSNIRKIVLGSLDSNWIAPLACQILDVDAVPNDLCNSLKAKCNGKPGLVESFIVHLFSSGALEFKKISKADVITEIHEDLQFPDPKLVLPVALNIKDQQNLDNLMEENSTDEVSVCVVIKKEELNTDINIQNIDALIMIQIDSLTPYQQLLLKIASVIGNILSRDLLENIMYENDPLITAKAVKRLFAMRILTCANIKSNRSAPSSIASYCHGSLNLSCDCCFEYDSENDDLSVSNEECELDTVDMIQSEVNKETIKVKKSQSEALEDNKTKPNFINSTSSSRLSELNNTNVSQCAPILKRKFHIDDDIDIRRRSTKRVTMSNILSKNVSSEELKNPTIFDMFRSVLEVYETKDWHDLGIIDSQDDVSTEANEKTFHIKIEKGVSQINFKKCSCADLHITIYKQLIQHTKEAELTDKMVEFILQYSYLNILAHSFEMAIPKLDEAENICLDKKTPLTSFERKRFLGRTYSLKAATFLLSGRFLAAKINAEKACKIYNINLKNITNLFHFPNIISAVKLRSEKYRRQNIIMKQDSIFFLNVAAILYSTLEDQICARVAALRSLHLIQRVDCSFIDLCDALTNAIQIELDRGNPEVTANIEKIASISLKKFNRPIEAGELFSLGKLFLIIFQARSARGQITAAIRSGFRALVISRFLFAIKISVDIIPDVFYLLLSRCRIREAVDVIKLLLQLDENQTTLECETWYYALCMDMILDCGFQLESPIEISRFAEFSICKGKSAGESRRRLIVGVWTYWLRANFERRAKQFEDEALNWLSQTDDDCTLRTLISALRLAEGMLESLAKKVDDLRKVVDLMELHSLADHELSRLEKDARLLRTIYPRWMLIKAYSMNVSGRHSAANTLFNQTVIEARKIHNHLEEALTLAANSNSKHWIQCALTGQFLPWYITKIGNIEEFQKQIDNFSDSKVVTLGENEFLMPGFVDCHTHAPQYPNIGLGLDLPLLEWLNKYTFPLERHYSDAEFAANVYDIVVRRLINNGTTTACYFGSLHLEGTMKLVKYVVEHKQRALVGKVSMNVENDAGYYNKTEKELQEVEQFIKRVLSYKNDLVQPIITPRFAVSCSNELMCALSQLASKYKCGIQSHISENKKEIEYVLETNPECASYSDVYQRCGIFNGPCIMAHAVHLTEDEISEFSIRQVSVAHCPASNTRLNSGLCPVRKLLDRGIRVGLGTDISGGDSASMLDAMRRAMDVSLHLAMMGQPHTTLDWKEAFYLATLGGARALRLEDKIGSFDVGKQFDALLIDVYAKGGPIDKYAYDSGEHALVELVQRFVYLADDRNIRQVYVNGETIKNVII</sequence>
<evidence type="ECO:0000256" key="11">
    <source>
        <dbReference type="ARBA" id="ARBA00023239"/>
    </source>
</evidence>
<dbReference type="CDD" id="cd07302">
    <property type="entry name" value="CHD"/>
    <property type="match status" value="2"/>
</dbReference>
<keyword evidence="6" id="KW-0479">Metal-binding</keyword>
<dbReference type="NCBIfam" id="TIGR02967">
    <property type="entry name" value="guan_deamin"/>
    <property type="match status" value="1"/>
</dbReference>
<dbReference type="InterPro" id="IPR027417">
    <property type="entry name" value="P-loop_NTPase"/>
</dbReference>
<evidence type="ECO:0000256" key="7">
    <source>
        <dbReference type="ARBA" id="ARBA00022741"/>
    </source>
</evidence>
<dbReference type="InterPro" id="IPR006680">
    <property type="entry name" value="Amidohydro-rel"/>
</dbReference>
<dbReference type="FunFam" id="3.20.20.140:FF:000022">
    <property type="entry name" value="Guanine deaminase"/>
    <property type="match status" value="1"/>
</dbReference>
<evidence type="ECO:0000256" key="12">
    <source>
        <dbReference type="ARBA" id="ARBA00051148"/>
    </source>
</evidence>
<comment type="similarity">
    <text evidence="3">Belongs to the metallo-dependent hydrolases superfamily. ATZ/TRZ family.</text>
</comment>
<evidence type="ECO:0000256" key="5">
    <source>
        <dbReference type="ARBA" id="ARBA00014514"/>
    </source>
</evidence>
<dbReference type="GO" id="GO:0004016">
    <property type="term" value="F:adenylate cyclase activity"/>
    <property type="evidence" value="ECO:0007669"/>
    <property type="project" value="TreeGrafter"/>
</dbReference>
<dbReference type="PANTHER" id="PTHR16305">
    <property type="entry name" value="TESTICULAR SOLUBLE ADENYLYL CYCLASE"/>
    <property type="match status" value="1"/>
</dbReference>
<dbReference type="InterPro" id="IPR011059">
    <property type="entry name" value="Metal-dep_hydrolase_composite"/>
</dbReference>
<gene>
    <name evidence="14" type="ORF">KGM_208170</name>
</gene>
<dbReference type="Gene3D" id="3.40.50.300">
    <property type="entry name" value="P-loop containing nucleotide triphosphate hydrolases"/>
    <property type="match status" value="1"/>
</dbReference>
<dbReference type="SUPFAM" id="SSF55073">
    <property type="entry name" value="Nucleotide cyclase"/>
    <property type="match status" value="2"/>
</dbReference>